<proteinExistence type="predicted"/>
<organism evidence="2 3">
    <name type="scientific">Flexibacter flexilis DSM 6793</name>
    <dbReference type="NCBI Taxonomy" id="927664"/>
    <lineage>
        <taxon>Bacteria</taxon>
        <taxon>Pseudomonadati</taxon>
        <taxon>Bacteroidota</taxon>
        <taxon>Cytophagia</taxon>
        <taxon>Cytophagales</taxon>
        <taxon>Flexibacteraceae</taxon>
        <taxon>Flexibacter</taxon>
    </lineage>
</organism>
<feature type="region of interest" description="Disordered" evidence="1">
    <location>
        <begin position="96"/>
        <end position="118"/>
    </location>
</feature>
<reference evidence="2 3" key="1">
    <citation type="submission" date="2016-10" db="EMBL/GenBank/DDBJ databases">
        <authorList>
            <person name="de Groot N.N."/>
        </authorList>
    </citation>
    <scope>NUCLEOTIDE SEQUENCE [LARGE SCALE GENOMIC DNA]</scope>
    <source>
        <strain evidence="2 3">DSM 6793</strain>
    </source>
</reference>
<evidence type="ECO:0000256" key="1">
    <source>
        <dbReference type="SAM" id="MobiDB-lite"/>
    </source>
</evidence>
<evidence type="ECO:0000313" key="2">
    <source>
        <dbReference type="EMBL" id="SFC94097.1"/>
    </source>
</evidence>
<dbReference type="EMBL" id="FOLE01000013">
    <property type="protein sequence ID" value="SFC94097.1"/>
    <property type="molecule type" value="Genomic_DNA"/>
</dbReference>
<gene>
    <name evidence="2" type="ORF">SAMN05421780_11349</name>
</gene>
<name>A0A1I1N937_9BACT</name>
<accession>A0A1I1N937</accession>
<feature type="compositionally biased region" description="Basic and acidic residues" evidence="1">
    <location>
        <begin position="101"/>
        <end position="111"/>
    </location>
</feature>
<dbReference type="Proteomes" id="UP000199514">
    <property type="component" value="Unassembled WGS sequence"/>
</dbReference>
<evidence type="ECO:0000313" key="3">
    <source>
        <dbReference type="Proteomes" id="UP000199514"/>
    </source>
</evidence>
<dbReference type="STRING" id="927664.SAMN05421780_11349"/>
<sequence length="139" mass="14646">MNVFALLGSYSIYQLHKKMKTYFIIPLAVLALMGNEALGQTQNHTAAPVTASNSPIKGDNTALAAGTNPPKNIVIAKLDSLIAASKAKAEKSAKELALTKQKSEESAKQAEKSAQQAELSAKQAKIAQGIAAQLTKVNK</sequence>
<protein>
    <submittedName>
        <fullName evidence="2">Uncharacterized protein</fullName>
    </submittedName>
</protein>
<dbReference type="AlphaFoldDB" id="A0A1I1N937"/>
<keyword evidence="3" id="KW-1185">Reference proteome</keyword>